<dbReference type="InterPro" id="IPR016024">
    <property type="entry name" value="ARM-type_fold"/>
</dbReference>
<dbReference type="PANTHER" id="PTHR12634">
    <property type="entry name" value="SIT4 YEAST -ASSOCIATING PROTEIN-RELATED"/>
    <property type="match status" value="1"/>
</dbReference>
<organism evidence="3">
    <name type="scientific">Fabrea salina</name>
    <dbReference type="NCBI Taxonomy" id="342563"/>
    <lineage>
        <taxon>Eukaryota</taxon>
        <taxon>Sar</taxon>
        <taxon>Alveolata</taxon>
        <taxon>Ciliophora</taxon>
        <taxon>Postciliodesmatophora</taxon>
        <taxon>Heterotrichea</taxon>
        <taxon>Heterotrichida</taxon>
        <taxon>Fabreidae</taxon>
        <taxon>Fabrea</taxon>
    </lineage>
</organism>
<dbReference type="EMBL" id="HBIF01001633">
    <property type="protein sequence ID" value="CAE0318125.1"/>
    <property type="molecule type" value="Transcribed_RNA"/>
</dbReference>
<gene>
    <name evidence="3" type="ORF">FSAL1345_LOCUS1394</name>
</gene>
<dbReference type="Gene3D" id="1.25.10.10">
    <property type="entry name" value="Leucine-rich Repeat Variant"/>
    <property type="match status" value="1"/>
</dbReference>
<keyword evidence="2" id="KW-0131">Cell cycle</keyword>
<dbReference type="GO" id="GO:0019903">
    <property type="term" value="F:protein phosphatase binding"/>
    <property type="evidence" value="ECO:0007669"/>
    <property type="project" value="InterPro"/>
</dbReference>
<evidence type="ECO:0000256" key="2">
    <source>
        <dbReference type="ARBA" id="ARBA00023306"/>
    </source>
</evidence>
<protein>
    <submittedName>
        <fullName evidence="3">Uncharacterized protein</fullName>
    </submittedName>
</protein>
<dbReference type="SUPFAM" id="SSF48371">
    <property type="entry name" value="ARM repeat"/>
    <property type="match status" value="1"/>
</dbReference>
<dbReference type="AlphaFoldDB" id="A0A7S3IA92"/>
<proteinExistence type="inferred from homology"/>
<reference evidence="3" key="1">
    <citation type="submission" date="2021-01" db="EMBL/GenBank/DDBJ databases">
        <authorList>
            <person name="Corre E."/>
            <person name="Pelletier E."/>
            <person name="Niang G."/>
            <person name="Scheremetjew M."/>
            <person name="Finn R."/>
            <person name="Kale V."/>
            <person name="Holt S."/>
            <person name="Cochrane G."/>
            <person name="Meng A."/>
            <person name="Brown T."/>
            <person name="Cohen L."/>
        </authorList>
    </citation>
    <scope>NUCLEOTIDE SEQUENCE</scope>
</reference>
<dbReference type="InterPro" id="IPR007587">
    <property type="entry name" value="SAPS"/>
</dbReference>
<comment type="similarity">
    <text evidence="1">Belongs to the SAPS family.</text>
</comment>
<dbReference type="Pfam" id="PF04499">
    <property type="entry name" value="SAPS"/>
    <property type="match status" value="1"/>
</dbReference>
<dbReference type="InterPro" id="IPR011989">
    <property type="entry name" value="ARM-like"/>
</dbReference>
<name>A0A7S3IA92_9CILI</name>
<sequence length="532" mass="60967">MRMVINFGQLLNYYRQAQNSQNFLELFESEELTLEEVLDREEELLMELRNNNSTLLKFFTPERIQTLITYITQFPSEESSEKAAQKYPYVASEVFATECSGLLDNVLTRDSLLKELFEFVDTEEVKDLTLTGYFNKAVTALLNKNSYELLSYIYLNSSAALKMSHHLYSKSIADVLLKILSNEDQGSPPFLVYLSEILDDVLGRISSESTAEVCLNSSWLLVELLSLPSDIPTAQEIKAYFLSEKTLEILSEKLNTNHETVQKASLSILKALLVSEENFTEADEQDSSEESFQKFLEKYLTSVPEKLEQTPKDSNLETSYKAVITVLGEARLRHLEILSILVKLPYKELHSKVVELGILDKATELFFCYPWNTFLHNTYENIVQGVLLSNSPELTESFLSKSKFIQKLIEASQASQHLGYMGHIAKFGNLILKYFSVKQIIEYVDIEDWKSFFNDFLLPQNEKDARMLGGRLRTESIHCEEMAYGINEPESSPEVFAAAAPEEPFEDSETKEFNSNVYWKLEVNLDELEDID</sequence>
<evidence type="ECO:0000256" key="1">
    <source>
        <dbReference type="ARBA" id="ARBA00006180"/>
    </source>
</evidence>
<dbReference type="GO" id="GO:0019888">
    <property type="term" value="F:protein phosphatase regulator activity"/>
    <property type="evidence" value="ECO:0007669"/>
    <property type="project" value="TreeGrafter"/>
</dbReference>
<dbReference type="PANTHER" id="PTHR12634:SF8">
    <property type="entry name" value="FIERY MOUNTAIN, ISOFORM D"/>
    <property type="match status" value="1"/>
</dbReference>
<accession>A0A7S3IA92</accession>
<evidence type="ECO:0000313" key="3">
    <source>
        <dbReference type="EMBL" id="CAE0318125.1"/>
    </source>
</evidence>